<dbReference type="AlphaFoldDB" id="A0A9N8K636"/>
<reference evidence="2" key="1">
    <citation type="submission" date="2020-06" db="EMBL/GenBank/DDBJ databases">
        <authorList>
            <person name="Onetto C."/>
        </authorList>
    </citation>
    <scope>NUCLEOTIDE SEQUENCE</scope>
</reference>
<protein>
    <submittedName>
        <fullName evidence="2">Uncharacterized protein</fullName>
    </submittedName>
</protein>
<evidence type="ECO:0000256" key="1">
    <source>
        <dbReference type="SAM" id="SignalP"/>
    </source>
</evidence>
<evidence type="ECO:0000313" key="2">
    <source>
        <dbReference type="EMBL" id="CAD0097287.1"/>
    </source>
</evidence>
<evidence type="ECO:0000313" key="3">
    <source>
        <dbReference type="Proteomes" id="UP000714618"/>
    </source>
</evidence>
<dbReference type="OrthoDB" id="3660917at2759"/>
<sequence length="148" mass="15829">MKFAVSPAVLVLLLSALGMAAPIESSQVSDQAISAVDIVSNYKQDMRRDPNGVLHLGADGVLRSLNADRTAVLDYRRLSPEEAQNFASGFDQATVDALAGVDGRDVIDVEQLWAVPSVNTITAATFLRNAHKEAQEIRTVPTALQVSP</sequence>
<name>A0A9N8K636_9PEZI</name>
<keyword evidence="3" id="KW-1185">Reference proteome</keyword>
<dbReference type="EMBL" id="CAIJEO010000007">
    <property type="protein sequence ID" value="CAD0097287.1"/>
    <property type="molecule type" value="Genomic_DNA"/>
</dbReference>
<comment type="caution">
    <text evidence="2">The sequence shown here is derived from an EMBL/GenBank/DDBJ whole genome shotgun (WGS) entry which is preliminary data.</text>
</comment>
<organism evidence="2 3">
    <name type="scientific">Aureobasidium mustum</name>
    <dbReference type="NCBI Taxonomy" id="2773714"/>
    <lineage>
        <taxon>Eukaryota</taxon>
        <taxon>Fungi</taxon>
        <taxon>Dikarya</taxon>
        <taxon>Ascomycota</taxon>
        <taxon>Pezizomycotina</taxon>
        <taxon>Dothideomycetes</taxon>
        <taxon>Dothideomycetidae</taxon>
        <taxon>Dothideales</taxon>
        <taxon>Saccotheciaceae</taxon>
        <taxon>Aureobasidium</taxon>
    </lineage>
</organism>
<feature type="signal peptide" evidence="1">
    <location>
        <begin position="1"/>
        <end position="20"/>
    </location>
</feature>
<dbReference type="Proteomes" id="UP000714618">
    <property type="component" value="Unassembled WGS sequence"/>
</dbReference>
<feature type="chain" id="PRO_5040442951" evidence="1">
    <location>
        <begin position="21"/>
        <end position="148"/>
    </location>
</feature>
<accession>A0A9N8K636</accession>
<proteinExistence type="predicted"/>
<keyword evidence="1" id="KW-0732">Signal</keyword>
<gene>
    <name evidence="2" type="ORF">AWRI4233_LOCUS6153</name>
</gene>